<evidence type="ECO:0000256" key="1">
    <source>
        <dbReference type="SAM" id="MobiDB-lite"/>
    </source>
</evidence>
<reference evidence="4" key="1">
    <citation type="journal article" date="2022" name="ISME J.">
        <title>Genetic and phylogenetic analysis of dissimilatory iodate-reducing bacteria identifies potential niches across the world's oceans.</title>
        <authorList>
            <person name="Reyes-Umana V."/>
            <person name="Henning Z."/>
            <person name="Lee K."/>
            <person name="Barnum T.P."/>
            <person name="Coates J.D."/>
        </authorList>
    </citation>
    <scope>NUCLEOTIDE SEQUENCE [LARGE SCALE GENOMIC DNA]</scope>
    <source>
        <strain evidence="4">IR12</strain>
    </source>
</reference>
<accession>A0A944H9Z9</accession>
<dbReference type="Proteomes" id="UP000694660">
    <property type="component" value="Unassembled WGS sequence"/>
</dbReference>
<dbReference type="EMBL" id="JAEKFT010000037">
    <property type="protein sequence ID" value="MBT0963759.1"/>
    <property type="molecule type" value="Genomic_DNA"/>
</dbReference>
<keyword evidence="4" id="KW-1185">Reference proteome</keyword>
<evidence type="ECO:0000256" key="2">
    <source>
        <dbReference type="SAM" id="SignalP"/>
    </source>
</evidence>
<name>A0A944H9Z9_DENI1</name>
<comment type="caution">
    <text evidence="3">The sequence shown here is derived from an EMBL/GenBank/DDBJ whole genome shotgun (WGS) entry which is preliminary data.</text>
</comment>
<evidence type="ECO:0008006" key="5">
    <source>
        <dbReference type="Google" id="ProtNLM"/>
    </source>
</evidence>
<dbReference type="RefSeq" id="WP_214363690.1">
    <property type="nucleotide sequence ID" value="NZ_JAEKFT010000037.1"/>
</dbReference>
<sequence>MAPRSPLCVALLLALATTPAFALSGARAGGDYRQTPTSSDRNCARYESAIAQLDAQLARAPSGNRANQLAERKRHYQQRMREGGCGRSLR</sequence>
<organism evidence="3 4">
    <name type="scientific">Denitromonas iodatirespirans</name>
    <dbReference type="NCBI Taxonomy" id="2795389"/>
    <lineage>
        <taxon>Bacteria</taxon>
        <taxon>Pseudomonadati</taxon>
        <taxon>Pseudomonadota</taxon>
        <taxon>Betaproteobacteria</taxon>
        <taxon>Rhodocyclales</taxon>
        <taxon>Zoogloeaceae</taxon>
        <taxon>Denitromonas</taxon>
    </lineage>
</organism>
<feature type="signal peptide" evidence="2">
    <location>
        <begin position="1"/>
        <end position="22"/>
    </location>
</feature>
<proteinExistence type="predicted"/>
<gene>
    <name evidence="3" type="ORF">I8J34_21470</name>
</gene>
<feature type="region of interest" description="Disordered" evidence="1">
    <location>
        <begin position="61"/>
        <end position="90"/>
    </location>
</feature>
<dbReference type="AlphaFoldDB" id="A0A944H9Z9"/>
<keyword evidence="2" id="KW-0732">Signal</keyword>
<evidence type="ECO:0000313" key="4">
    <source>
        <dbReference type="Proteomes" id="UP000694660"/>
    </source>
</evidence>
<protein>
    <recommendedName>
        <fullName evidence="5">DUF1311 domain-containing protein</fullName>
    </recommendedName>
</protein>
<feature type="chain" id="PRO_5037737187" description="DUF1311 domain-containing protein" evidence="2">
    <location>
        <begin position="23"/>
        <end position="90"/>
    </location>
</feature>
<evidence type="ECO:0000313" key="3">
    <source>
        <dbReference type="EMBL" id="MBT0963759.1"/>
    </source>
</evidence>